<dbReference type="Proteomes" id="UP000529783">
    <property type="component" value="Unassembled WGS sequence"/>
</dbReference>
<keyword evidence="3" id="KW-1185">Reference proteome</keyword>
<protein>
    <recommendedName>
        <fullName evidence="4">DNA-binding protein</fullName>
    </recommendedName>
</protein>
<feature type="region of interest" description="Disordered" evidence="1">
    <location>
        <begin position="95"/>
        <end position="144"/>
    </location>
</feature>
<accession>A0A7Y9EQC6</accession>
<comment type="caution">
    <text evidence="2">The sequence shown here is derived from an EMBL/GenBank/DDBJ whole genome shotgun (WGS) entry which is preliminary data.</text>
</comment>
<sequence length="144" mass="15569">MDEFLWQSRERPMPDRDAIGAVLDAGDRAQHGNGDSPEPVEVAAVLLVLGAVRLDLDQTEARLLSTAQAAGLSFEQIAAVLGLGVEETEERYRQLKPRLDEPAAAPSPAPPPRAGASGRSPHRPGTRPTDQPTWDELDDEDWGN</sequence>
<dbReference type="RefSeq" id="WP_179848287.1">
    <property type="nucleotide sequence ID" value="NZ_JACCBA010000001.1"/>
</dbReference>
<proteinExistence type="predicted"/>
<reference evidence="2 3" key="1">
    <citation type="submission" date="2020-07" db="EMBL/GenBank/DDBJ databases">
        <title>Sequencing the genomes of 1000 actinobacteria strains.</title>
        <authorList>
            <person name="Klenk H.-P."/>
        </authorList>
    </citation>
    <scope>NUCLEOTIDE SEQUENCE [LARGE SCALE GENOMIC DNA]</scope>
    <source>
        <strain evidence="2 3">DSM 40398</strain>
    </source>
</reference>
<name>A0A7Y9EQC6_9ACTN</name>
<evidence type="ECO:0000313" key="3">
    <source>
        <dbReference type="Proteomes" id="UP000529783"/>
    </source>
</evidence>
<feature type="compositionally biased region" description="Acidic residues" evidence="1">
    <location>
        <begin position="133"/>
        <end position="144"/>
    </location>
</feature>
<evidence type="ECO:0000256" key="1">
    <source>
        <dbReference type="SAM" id="MobiDB-lite"/>
    </source>
</evidence>
<organism evidence="2 3">
    <name type="scientific">Actinomadura luteofluorescens</name>
    <dbReference type="NCBI Taxonomy" id="46163"/>
    <lineage>
        <taxon>Bacteria</taxon>
        <taxon>Bacillati</taxon>
        <taxon>Actinomycetota</taxon>
        <taxon>Actinomycetes</taxon>
        <taxon>Streptosporangiales</taxon>
        <taxon>Thermomonosporaceae</taxon>
        <taxon>Actinomadura</taxon>
    </lineage>
</organism>
<dbReference type="EMBL" id="JACCBA010000001">
    <property type="protein sequence ID" value="NYD52018.1"/>
    <property type="molecule type" value="Genomic_DNA"/>
</dbReference>
<evidence type="ECO:0008006" key="4">
    <source>
        <dbReference type="Google" id="ProtNLM"/>
    </source>
</evidence>
<gene>
    <name evidence="2" type="ORF">BJY14_008001</name>
</gene>
<dbReference type="AlphaFoldDB" id="A0A7Y9EQC6"/>
<evidence type="ECO:0000313" key="2">
    <source>
        <dbReference type="EMBL" id="NYD52018.1"/>
    </source>
</evidence>